<accession>A0A8X8BD61</accession>
<comment type="caution">
    <text evidence="1">The sequence shown here is derived from an EMBL/GenBank/DDBJ whole genome shotgun (WGS) entry which is preliminary data.</text>
</comment>
<protein>
    <submittedName>
        <fullName evidence="1">Uncharacterized protein</fullName>
    </submittedName>
</protein>
<dbReference type="EMBL" id="JAAMPC010000001">
    <property type="protein sequence ID" value="KAG2329607.1"/>
    <property type="molecule type" value="Genomic_DNA"/>
</dbReference>
<evidence type="ECO:0000313" key="2">
    <source>
        <dbReference type="Proteomes" id="UP000886595"/>
    </source>
</evidence>
<dbReference type="Proteomes" id="UP000886595">
    <property type="component" value="Unassembled WGS sequence"/>
</dbReference>
<keyword evidence="2" id="KW-1185">Reference proteome</keyword>
<gene>
    <name evidence="1" type="ORF">Bca52824_000787</name>
</gene>
<organism evidence="1 2">
    <name type="scientific">Brassica carinata</name>
    <name type="common">Ethiopian mustard</name>
    <name type="synonym">Abyssinian cabbage</name>
    <dbReference type="NCBI Taxonomy" id="52824"/>
    <lineage>
        <taxon>Eukaryota</taxon>
        <taxon>Viridiplantae</taxon>
        <taxon>Streptophyta</taxon>
        <taxon>Embryophyta</taxon>
        <taxon>Tracheophyta</taxon>
        <taxon>Spermatophyta</taxon>
        <taxon>Magnoliopsida</taxon>
        <taxon>eudicotyledons</taxon>
        <taxon>Gunneridae</taxon>
        <taxon>Pentapetalae</taxon>
        <taxon>rosids</taxon>
        <taxon>malvids</taxon>
        <taxon>Brassicales</taxon>
        <taxon>Brassicaceae</taxon>
        <taxon>Brassiceae</taxon>
        <taxon>Brassica</taxon>
    </lineage>
</organism>
<name>A0A8X8BD61_BRACI</name>
<dbReference type="AlphaFoldDB" id="A0A8X8BD61"/>
<reference evidence="1 2" key="1">
    <citation type="submission" date="2020-02" db="EMBL/GenBank/DDBJ databases">
        <authorList>
            <person name="Ma Q."/>
            <person name="Huang Y."/>
            <person name="Song X."/>
            <person name="Pei D."/>
        </authorList>
    </citation>
    <scope>NUCLEOTIDE SEQUENCE [LARGE SCALE GENOMIC DNA]</scope>
    <source>
        <strain evidence="1">Sxm20200214</strain>
        <tissue evidence="1">Leaf</tissue>
    </source>
</reference>
<evidence type="ECO:0000313" key="1">
    <source>
        <dbReference type="EMBL" id="KAG2329607.1"/>
    </source>
</evidence>
<sequence>MSSLKRSLSEFSPFYDVVYEILVARWTKNKTPLHCLARSLNPSDNWLNEDLARKGPHREAKISHES</sequence>
<dbReference type="OrthoDB" id="2017576at2759"/>
<proteinExistence type="predicted"/>